<accession>A0A9D2S473</accession>
<reference evidence="1" key="2">
    <citation type="submission" date="2021-04" db="EMBL/GenBank/DDBJ databases">
        <authorList>
            <person name="Gilroy R."/>
        </authorList>
    </citation>
    <scope>NUCLEOTIDE SEQUENCE</scope>
    <source>
        <strain evidence="1">CHK189-11263</strain>
    </source>
</reference>
<reference evidence="1" key="1">
    <citation type="journal article" date="2021" name="PeerJ">
        <title>Extensive microbial diversity within the chicken gut microbiome revealed by metagenomics and culture.</title>
        <authorList>
            <person name="Gilroy R."/>
            <person name="Ravi A."/>
            <person name="Getino M."/>
            <person name="Pursley I."/>
            <person name="Horton D.L."/>
            <person name="Alikhan N.F."/>
            <person name="Baker D."/>
            <person name="Gharbi K."/>
            <person name="Hall N."/>
            <person name="Watson M."/>
            <person name="Adriaenssens E.M."/>
            <person name="Foster-Nyarko E."/>
            <person name="Jarju S."/>
            <person name="Secka A."/>
            <person name="Antonio M."/>
            <person name="Oren A."/>
            <person name="Chaudhuri R.R."/>
            <person name="La Ragione R."/>
            <person name="Hildebrand F."/>
            <person name="Pallen M.J."/>
        </authorList>
    </citation>
    <scope>NUCLEOTIDE SEQUENCE</scope>
    <source>
        <strain evidence="1">CHK189-11263</strain>
    </source>
</reference>
<dbReference type="Proteomes" id="UP000824208">
    <property type="component" value="Unassembled WGS sequence"/>
</dbReference>
<evidence type="ECO:0000313" key="1">
    <source>
        <dbReference type="EMBL" id="HJB56052.1"/>
    </source>
</evidence>
<evidence type="ECO:0000313" key="2">
    <source>
        <dbReference type="Proteomes" id="UP000824208"/>
    </source>
</evidence>
<organism evidence="1 2">
    <name type="scientific">Candidatus Flavonifractor intestinipullorum</name>
    <dbReference type="NCBI Taxonomy" id="2838587"/>
    <lineage>
        <taxon>Bacteria</taxon>
        <taxon>Bacillati</taxon>
        <taxon>Bacillota</taxon>
        <taxon>Clostridia</taxon>
        <taxon>Eubacteriales</taxon>
        <taxon>Oscillospiraceae</taxon>
        <taxon>Flavonifractor</taxon>
    </lineage>
</organism>
<gene>
    <name evidence="1" type="ORF">H9714_00710</name>
</gene>
<protein>
    <submittedName>
        <fullName evidence="1">Uncharacterized protein</fullName>
    </submittedName>
</protein>
<name>A0A9D2S473_9FIRM</name>
<proteinExistence type="predicted"/>
<sequence>MNGIFKLGLVGEQKSLLGALQSSREYLGKEAFESGARTEGVQPFGKTNKLVLESSGACAMGDAEELFSHLCRRFPELEGILLLHNTDCYTDYGDDDVWMVSYSRAGEETSAIGAGMLGRKEPGLPGDWGEFVEYGDRDALDVDDVLRYLNQGECRFTRESVEYYIARAFGEAEGGPPEDLCEEDDLDFELDEYMAERAYSAFHRYIGTHTGLPPIQYLAELFAGGRGLSFPA</sequence>
<dbReference type="AlphaFoldDB" id="A0A9D2S473"/>
<dbReference type="EMBL" id="DWYC01000006">
    <property type="protein sequence ID" value="HJB56052.1"/>
    <property type="molecule type" value="Genomic_DNA"/>
</dbReference>
<comment type="caution">
    <text evidence="1">The sequence shown here is derived from an EMBL/GenBank/DDBJ whole genome shotgun (WGS) entry which is preliminary data.</text>
</comment>